<comment type="similarity">
    <text evidence="1">Belongs to the disease resistance NB-LRR family.</text>
</comment>
<dbReference type="InterPro" id="IPR002182">
    <property type="entry name" value="NB-ARC"/>
</dbReference>
<name>A0A0D3HUK5_9ORYZ</name>
<proteinExistence type="inferred from homology"/>
<evidence type="ECO:0000259" key="9">
    <source>
        <dbReference type="Pfam" id="PF23559"/>
    </source>
</evidence>
<dbReference type="eggNOG" id="KOG4658">
    <property type="taxonomic scope" value="Eukaryota"/>
</dbReference>
<dbReference type="InterPro" id="IPR058922">
    <property type="entry name" value="WHD_DRP"/>
</dbReference>
<keyword evidence="3" id="KW-0677">Repeat</keyword>
<evidence type="ECO:0000256" key="5">
    <source>
        <dbReference type="ARBA" id="ARBA00022821"/>
    </source>
</evidence>
<dbReference type="Gene3D" id="3.40.50.300">
    <property type="entry name" value="P-loop containing nucleotide triphosphate hydrolases"/>
    <property type="match status" value="1"/>
</dbReference>
<organism evidence="11">
    <name type="scientific">Oryza barthii</name>
    <dbReference type="NCBI Taxonomy" id="65489"/>
    <lineage>
        <taxon>Eukaryota</taxon>
        <taxon>Viridiplantae</taxon>
        <taxon>Streptophyta</taxon>
        <taxon>Embryophyta</taxon>
        <taxon>Tracheophyta</taxon>
        <taxon>Spermatophyta</taxon>
        <taxon>Magnoliopsida</taxon>
        <taxon>Liliopsida</taxon>
        <taxon>Poales</taxon>
        <taxon>Poaceae</taxon>
        <taxon>BOP clade</taxon>
        <taxon>Oryzoideae</taxon>
        <taxon>Oryzeae</taxon>
        <taxon>Oryzinae</taxon>
        <taxon>Oryza</taxon>
    </lineage>
</organism>
<dbReference type="Pfam" id="PF23598">
    <property type="entry name" value="LRR_14"/>
    <property type="match status" value="1"/>
</dbReference>
<dbReference type="InterPro" id="IPR041118">
    <property type="entry name" value="Rx_N"/>
</dbReference>
<keyword evidence="5" id="KW-0611">Plant defense</keyword>
<feature type="domain" description="Disease resistance protein winged helix" evidence="9">
    <location>
        <begin position="347"/>
        <end position="388"/>
    </location>
</feature>
<dbReference type="CDD" id="cd14798">
    <property type="entry name" value="RX-CC_like"/>
    <property type="match status" value="1"/>
</dbReference>
<dbReference type="Pfam" id="PF00931">
    <property type="entry name" value="NB-ARC"/>
    <property type="match status" value="1"/>
</dbReference>
<evidence type="ECO:0000259" key="8">
    <source>
        <dbReference type="Pfam" id="PF18052"/>
    </source>
</evidence>
<evidence type="ECO:0000256" key="4">
    <source>
        <dbReference type="ARBA" id="ARBA00022741"/>
    </source>
</evidence>
<dbReference type="HOGENOM" id="CLU_000837_25_1_1"/>
<dbReference type="PaxDb" id="65489-OBART12G12330.1"/>
<dbReference type="PANTHER" id="PTHR19338">
    <property type="entry name" value="TRANSLOCASE OF INNER MITOCHONDRIAL MEMBRANE 13 HOMOLOG"/>
    <property type="match status" value="1"/>
</dbReference>
<dbReference type="STRING" id="65489.A0A0D3HUK5"/>
<feature type="domain" description="NB-ARC" evidence="7">
    <location>
        <begin position="180"/>
        <end position="297"/>
    </location>
</feature>
<keyword evidence="12" id="KW-1185">Reference proteome</keyword>
<dbReference type="InterPro" id="IPR042197">
    <property type="entry name" value="Apaf_helical"/>
</dbReference>
<dbReference type="GO" id="GO:0043531">
    <property type="term" value="F:ADP binding"/>
    <property type="evidence" value="ECO:0007669"/>
    <property type="project" value="InterPro"/>
</dbReference>
<evidence type="ECO:0008006" key="13">
    <source>
        <dbReference type="Google" id="ProtNLM"/>
    </source>
</evidence>
<reference evidence="11" key="2">
    <citation type="submission" date="2015-03" db="UniProtKB">
        <authorList>
            <consortium name="EnsemblPlants"/>
        </authorList>
    </citation>
    <scope>IDENTIFICATION</scope>
</reference>
<keyword evidence="2" id="KW-0433">Leucine-rich repeat</keyword>
<dbReference type="InterPro" id="IPR038005">
    <property type="entry name" value="RX-like_CC"/>
</dbReference>
<feature type="domain" description="Disease resistance R13L4/SHOC-2-like LRR" evidence="10">
    <location>
        <begin position="441"/>
        <end position="735"/>
    </location>
</feature>
<protein>
    <recommendedName>
        <fullName evidence="13">Rx N-terminal domain-containing protein</fullName>
    </recommendedName>
</protein>
<accession>A0A0D3HUK5</accession>
<keyword evidence="4" id="KW-0547">Nucleotide-binding</keyword>
<dbReference type="PANTHER" id="PTHR19338:SF65">
    <property type="entry name" value="OS06G0163900 PROTEIN"/>
    <property type="match status" value="1"/>
</dbReference>
<evidence type="ECO:0000313" key="11">
    <source>
        <dbReference type="EnsemblPlants" id="OBART12G12330.1"/>
    </source>
</evidence>
<dbReference type="GO" id="GO:0006952">
    <property type="term" value="P:defense response"/>
    <property type="evidence" value="ECO:0007669"/>
    <property type="project" value="UniProtKB-KW"/>
</dbReference>
<evidence type="ECO:0000313" key="12">
    <source>
        <dbReference type="Proteomes" id="UP000026960"/>
    </source>
</evidence>
<dbReference type="Pfam" id="PF18052">
    <property type="entry name" value="Rx_N"/>
    <property type="match status" value="1"/>
</dbReference>
<keyword evidence="6" id="KW-0175">Coiled coil</keyword>
<dbReference type="AlphaFoldDB" id="A0A0D3HUK5"/>
<evidence type="ECO:0000256" key="1">
    <source>
        <dbReference type="ARBA" id="ARBA00008894"/>
    </source>
</evidence>
<dbReference type="Gene3D" id="1.10.8.430">
    <property type="entry name" value="Helical domain of apoptotic protease-activating factors"/>
    <property type="match status" value="1"/>
</dbReference>
<dbReference type="Proteomes" id="UP000026960">
    <property type="component" value="Chromosome 12"/>
</dbReference>
<evidence type="ECO:0000256" key="3">
    <source>
        <dbReference type="ARBA" id="ARBA00022737"/>
    </source>
</evidence>
<dbReference type="Gene3D" id="3.80.10.10">
    <property type="entry name" value="Ribonuclease Inhibitor"/>
    <property type="match status" value="1"/>
</dbReference>
<dbReference type="Gramene" id="OBART12G12330.1">
    <property type="protein sequence ID" value="OBART12G12330.1"/>
    <property type="gene ID" value="OBART12G12330"/>
</dbReference>
<dbReference type="EnsemblPlants" id="OBART12G12330.1">
    <property type="protein sequence ID" value="OBART12G12330.1"/>
    <property type="gene ID" value="OBART12G12330"/>
</dbReference>
<dbReference type="InterPro" id="IPR055414">
    <property type="entry name" value="LRR_R13L4/SHOC2-like"/>
</dbReference>
<dbReference type="InterPro" id="IPR027417">
    <property type="entry name" value="P-loop_NTPase"/>
</dbReference>
<dbReference type="SUPFAM" id="SSF52540">
    <property type="entry name" value="P-loop containing nucleoside triphosphate hydrolases"/>
    <property type="match status" value="1"/>
</dbReference>
<evidence type="ECO:0000259" key="7">
    <source>
        <dbReference type="Pfam" id="PF00931"/>
    </source>
</evidence>
<evidence type="ECO:0000256" key="6">
    <source>
        <dbReference type="ARBA" id="ARBA00023054"/>
    </source>
</evidence>
<dbReference type="GO" id="GO:0051707">
    <property type="term" value="P:response to other organism"/>
    <property type="evidence" value="ECO:0007669"/>
    <property type="project" value="UniProtKB-ARBA"/>
</dbReference>
<dbReference type="Pfam" id="PF23559">
    <property type="entry name" value="WHD_DRP"/>
    <property type="match status" value="1"/>
</dbReference>
<dbReference type="InterPro" id="IPR032675">
    <property type="entry name" value="LRR_dom_sf"/>
</dbReference>
<dbReference type="Gene3D" id="1.20.5.4130">
    <property type="match status" value="1"/>
</dbReference>
<feature type="domain" description="Disease resistance N-terminal" evidence="8">
    <location>
        <begin position="14"/>
        <end position="99"/>
    </location>
</feature>
<evidence type="ECO:0000256" key="2">
    <source>
        <dbReference type="ARBA" id="ARBA00022614"/>
    </source>
</evidence>
<dbReference type="SUPFAM" id="SSF52058">
    <property type="entry name" value="L domain-like"/>
    <property type="match status" value="1"/>
</dbReference>
<sequence length="761" mass="86505">MATTTAVVGVTTGVMKPLLSKLTKLLGEEYAKLKGVRKQIKFLRDELSTMSAALEMLADSDQQLNPEMRNWRDKLRELAYDLEDCIDDFMSRVDHEHDGKRMGFKKYFRKLKKLKIANEIEELRIRAIEASERHKRLPAFYEEVGRLVGIDGPKERIIELLAMEMKGSLKVVSIVGCGGLAFVSVSQSPDMKKVLNDTAEGVGISSYTPPGNDEKKLIHILREHLKNKRYIVVIDDLWDAKAWKIINLALLNNNAGNRIMTTTLSVTVASCCSSQDGYIYEMKLLSFDDSKWLFLKREFDYENSHYPHTEDVLDKILQKCGGLPLAIITISSLLLDQHEFDEWRREGQRQSAYRTGELYFNDLINRSLIEPIGVKYGQAKACRVHDIILGYIKCKATKENFITSLDSTAPGCTIECKLRRLSVNYRNEKDVNIQTSLDLCHVRSLTIFENSERTSLFDFKFLRVLDLVYRDSMGDLFANVEKLFHLKYLRISSHLMDYLPEKIGELQYLETLDIRLTNVDILPSTITKFQRLACLFINEDTRFLDETTVGQLKSLEELKKIVVIKSEQVTALHEVSKLTKLRKLKLTLESQLSLDDYHSCWGTLLQSLCNLLDLCTENLYDENCCLTLDSWHIAPPCSLRKLVIGLVLTKVPNWMGVLGNIGVLALHIICLAPEDIEILGAISSLLFLKLNTSGGTSGRIIIHGNNRFIRLKYFSLCIYACGTALEFEAGSMPKVLVVPYTRSEISPLPKHHLTPGSSPDR</sequence>
<reference evidence="11" key="1">
    <citation type="journal article" date="2009" name="Rice">
        <title>De Novo Next Generation Sequencing of Plant Genomes.</title>
        <authorList>
            <person name="Rounsley S."/>
            <person name="Marri P.R."/>
            <person name="Yu Y."/>
            <person name="He R."/>
            <person name="Sisneros N."/>
            <person name="Goicoechea J.L."/>
            <person name="Lee S.J."/>
            <person name="Angelova A."/>
            <person name="Kudrna D."/>
            <person name="Luo M."/>
            <person name="Affourtit J."/>
            <person name="Desany B."/>
            <person name="Knight J."/>
            <person name="Niazi F."/>
            <person name="Egholm M."/>
            <person name="Wing R.A."/>
        </authorList>
    </citation>
    <scope>NUCLEOTIDE SEQUENCE [LARGE SCALE GENOMIC DNA]</scope>
    <source>
        <strain evidence="11">cv. IRGC 105608</strain>
    </source>
</reference>
<evidence type="ECO:0000259" key="10">
    <source>
        <dbReference type="Pfam" id="PF23598"/>
    </source>
</evidence>